<dbReference type="GO" id="GO:0044781">
    <property type="term" value="P:bacterial-type flagellum organization"/>
    <property type="evidence" value="ECO:0007669"/>
    <property type="project" value="UniProtKB-UniRule"/>
</dbReference>
<dbReference type="Pfam" id="PF04347">
    <property type="entry name" value="FliO"/>
    <property type="match status" value="1"/>
</dbReference>
<sequence length="137" mass="14084">MSFMSMPLVALATSAAAPASVQKIGQHAPTTPGIGGALVGLILVLGLILGLAWLLKRMPGSGLGLRQSDQLRVVTSLSVGSKERLLVVEVGGQQLLLGVTAGGIHNLHALPHPLAPVAAPPLPNFAELLAKRLRKES</sequence>
<evidence type="ECO:0000256" key="8">
    <source>
        <dbReference type="SAM" id="SignalP"/>
    </source>
</evidence>
<keyword evidence="5 7" id="KW-0975">Bacterial flagellum</keyword>
<feature type="transmembrane region" description="Helical" evidence="7">
    <location>
        <begin position="33"/>
        <end position="55"/>
    </location>
</feature>
<dbReference type="PANTHER" id="PTHR38766:SF1">
    <property type="entry name" value="FLAGELLAR PROTEIN FLIO"/>
    <property type="match status" value="1"/>
</dbReference>
<comment type="subcellular location">
    <subcellularLocation>
        <location evidence="7">Cell membrane</location>
    </subcellularLocation>
    <subcellularLocation>
        <location evidence="7">Bacterial flagellum basal body</location>
    </subcellularLocation>
</comment>
<protein>
    <recommendedName>
        <fullName evidence="7">Flagellar protein</fullName>
    </recommendedName>
</protein>
<evidence type="ECO:0000256" key="5">
    <source>
        <dbReference type="ARBA" id="ARBA00023143"/>
    </source>
</evidence>
<proteinExistence type="inferred from homology"/>
<comment type="similarity">
    <text evidence="6 7">Belongs to the FliO/MopB family.</text>
</comment>
<evidence type="ECO:0000313" key="10">
    <source>
        <dbReference type="Proteomes" id="UP000052052"/>
    </source>
</evidence>
<keyword evidence="9" id="KW-0969">Cilium</keyword>
<keyword evidence="8" id="KW-0732">Signal</keyword>
<keyword evidence="4 7" id="KW-0472">Membrane</keyword>
<dbReference type="InterPro" id="IPR052205">
    <property type="entry name" value="FliO/MopB"/>
</dbReference>
<evidence type="ECO:0000256" key="6">
    <source>
        <dbReference type="ARBA" id="ARBA00037937"/>
    </source>
</evidence>
<comment type="caution">
    <text evidence="9">The sequence shown here is derived from an EMBL/GenBank/DDBJ whole genome shotgun (WGS) entry which is preliminary data.</text>
</comment>
<reference evidence="9 10" key="1">
    <citation type="submission" date="2015-05" db="EMBL/GenBank/DDBJ databases">
        <title>Genome sequencing and analysis of members of genus Stenotrophomonas.</title>
        <authorList>
            <person name="Patil P.P."/>
            <person name="Midha S."/>
            <person name="Patil P.B."/>
        </authorList>
    </citation>
    <scope>NUCLEOTIDE SEQUENCE [LARGE SCALE GENOMIC DNA]</scope>
    <source>
        <strain evidence="9 10">DSM 21858</strain>
    </source>
</reference>
<feature type="chain" id="PRO_5006394830" description="Flagellar protein" evidence="8">
    <location>
        <begin position="20"/>
        <end position="137"/>
    </location>
</feature>
<keyword evidence="10" id="KW-1185">Reference proteome</keyword>
<evidence type="ECO:0000256" key="4">
    <source>
        <dbReference type="ARBA" id="ARBA00023136"/>
    </source>
</evidence>
<dbReference type="Proteomes" id="UP000052052">
    <property type="component" value="Unassembled WGS sequence"/>
</dbReference>
<dbReference type="GO" id="GO:0005886">
    <property type="term" value="C:plasma membrane"/>
    <property type="evidence" value="ECO:0007669"/>
    <property type="project" value="UniProtKB-SubCell"/>
</dbReference>
<keyword evidence="1 7" id="KW-1003">Cell membrane</keyword>
<keyword evidence="2 7" id="KW-0812">Transmembrane</keyword>
<dbReference type="STRING" id="344882.ABB29_04365"/>
<keyword evidence="9" id="KW-0282">Flagellum</keyword>
<name>A0A0R0CZ51_9GAMM</name>
<dbReference type="GO" id="GO:0009425">
    <property type="term" value="C:bacterial-type flagellum basal body"/>
    <property type="evidence" value="ECO:0007669"/>
    <property type="project" value="UniProtKB-SubCell"/>
</dbReference>
<organism evidence="9 10">
    <name type="scientific">Pseudoxanthomonas dokdonensis</name>
    <dbReference type="NCBI Taxonomy" id="344882"/>
    <lineage>
        <taxon>Bacteria</taxon>
        <taxon>Pseudomonadati</taxon>
        <taxon>Pseudomonadota</taxon>
        <taxon>Gammaproteobacteria</taxon>
        <taxon>Lysobacterales</taxon>
        <taxon>Lysobacteraceae</taxon>
        <taxon>Pseudoxanthomonas</taxon>
    </lineage>
</organism>
<keyword evidence="9" id="KW-0966">Cell projection</keyword>
<dbReference type="NCBIfam" id="TIGR03500">
    <property type="entry name" value="FliO_TIGR"/>
    <property type="match status" value="1"/>
</dbReference>
<dbReference type="EMBL" id="LDJL01000004">
    <property type="protein sequence ID" value="KRG71060.1"/>
    <property type="molecule type" value="Genomic_DNA"/>
</dbReference>
<dbReference type="InterPro" id="IPR022781">
    <property type="entry name" value="Flagellar_biosynth_FliO"/>
</dbReference>
<dbReference type="PANTHER" id="PTHR38766">
    <property type="entry name" value="FLAGELLAR PROTEIN FLIO"/>
    <property type="match status" value="1"/>
</dbReference>
<evidence type="ECO:0000313" key="9">
    <source>
        <dbReference type="EMBL" id="KRG71060.1"/>
    </source>
</evidence>
<feature type="signal peptide" evidence="8">
    <location>
        <begin position="1"/>
        <end position="19"/>
    </location>
</feature>
<keyword evidence="3 7" id="KW-1133">Transmembrane helix</keyword>
<gene>
    <name evidence="9" type="ORF">ABB29_04365</name>
</gene>
<dbReference type="AlphaFoldDB" id="A0A0R0CZ51"/>
<dbReference type="PATRIC" id="fig|344882.3.peg.2207"/>
<evidence type="ECO:0000256" key="3">
    <source>
        <dbReference type="ARBA" id="ARBA00022989"/>
    </source>
</evidence>
<accession>A0A0R0CZ51</accession>
<dbReference type="RefSeq" id="WP_057657388.1">
    <property type="nucleotide sequence ID" value="NZ_LDJL01000004.1"/>
</dbReference>
<evidence type="ECO:0000256" key="7">
    <source>
        <dbReference type="RuleBase" id="RU362064"/>
    </source>
</evidence>
<evidence type="ECO:0000256" key="1">
    <source>
        <dbReference type="ARBA" id="ARBA00022475"/>
    </source>
</evidence>
<evidence type="ECO:0000256" key="2">
    <source>
        <dbReference type="ARBA" id="ARBA00022692"/>
    </source>
</evidence>